<keyword evidence="9" id="KW-0472">Membrane</keyword>
<dbReference type="Pfam" id="PF02518">
    <property type="entry name" value="HATPase_c"/>
    <property type="match status" value="1"/>
</dbReference>
<dbReference type="Gene3D" id="3.30.565.10">
    <property type="entry name" value="Histidine kinase-like ATPase, C-terminal domain"/>
    <property type="match status" value="1"/>
</dbReference>
<dbReference type="SMART" id="SM00387">
    <property type="entry name" value="HATPase_c"/>
    <property type="match status" value="1"/>
</dbReference>
<keyword evidence="7" id="KW-0067">ATP-binding</keyword>
<evidence type="ECO:0000313" key="12">
    <source>
        <dbReference type="Proteomes" id="UP001183246"/>
    </source>
</evidence>
<dbReference type="InterPro" id="IPR050482">
    <property type="entry name" value="Sensor_HK_TwoCompSys"/>
</dbReference>
<evidence type="ECO:0000256" key="1">
    <source>
        <dbReference type="ARBA" id="ARBA00000085"/>
    </source>
</evidence>
<keyword evidence="9" id="KW-1133">Transmembrane helix</keyword>
<dbReference type="EMBL" id="JAVREL010000001">
    <property type="protein sequence ID" value="MDT0341551.1"/>
    <property type="molecule type" value="Genomic_DNA"/>
</dbReference>
<keyword evidence="4" id="KW-0808">Transferase</keyword>
<evidence type="ECO:0000256" key="2">
    <source>
        <dbReference type="ARBA" id="ARBA00012438"/>
    </source>
</evidence>
<reference evidence="12" key="1">
    <citation type="submission" date="2023-07" db="EMBL/GenBank/DDBJ databases">
        <title>30 novel species of actinomycetes from the DSMZ collection.</title>
        <authorList>
            <person name="Nouioui I."/>
        </authorList>
    </citation>
    <scope>NUCLEOTIDE SEQUENCE [LARGE SCALE GENOMIC DNA]</scope>
    <source>
        <strain evidence="12">DSM 44938</strain>
    </source>
</reference>
<dbReference type="InterPro" id="IPR011712">
    <property type="entry name" value="Sig_transdc_His_kin_sub3_dim/P"/>
</dbReference>
<evidence type="ECO:0000256" key="7">
    <source>
        <dbReference type="ARBA" id="ARBA00022840"/>
    </source>
</evidence>
<evidence type="ECO:0000256" key="9">
    <source>
        <dbReference type="SAM" id="Phobius"/>
    </source>
</evidence>
<proteinExistence type="predicted"/>
<gene>
    <name evidence="11" type="ORF">RM590_02675</name>
</gene>
<keyword evidence="3" id="KW-0597">Phosphoprotein</keyword>
<dbReference type="InterPro" id="IPR036890">
    <property type="entry name" value="HATPase_C_sf"/>
</dbReference>
<evidence type="ECO:0000256" key="3">
    <source>
        <dbReference type="ARBA" id="ARBA00022553"/>
    </source>
</evidence>
<dbReference type="Proteomes" id="UP001183246">
    <property type="component" value="Unassembled WGS sequence"/>
</dbReference>
<organism evidence="11 12">
    <name type="scientific">Streptomyces litchfieldiae</name>
    <dbReference type="NCBI Taxonomy" id="3075543"/>
    <lineage>
        <taxon>Bacteria</taxon>
        <taxon>Bacillati</taxon>
        <taxon>Actinomycetota</taxon>
        <taxon>Actinomycetes</taxon>
        <taxon>Kitasatosporales</taxon>
        <taxon>Streptomycetaceae</taxon>
        <taxon>Streptomyces</taxon>
    </lineage>
</organism>
<dbReference type="PANTHER" id="PTHR24421">
    <property type="entry name" value="NITRATE/NITRITE SENSOR PROTEIN NARX-RELATED"/>
    <property type="match status" value="1"/>
</dbReference>
<keyword evidence="12" id="KW-1185">Reference proteome</keyword>
<dbReference type="Pfam" id="PF07730">
    <property type="entry name" value="HisKA_3"/>
    <property type="match status" value="1"/>
</dbReference>
<keyword evidence="6 11" id="KW-0418">Kinase</keyword>
<keyword evidence="8" id="KW-0902">Two-component regulatory system</keyword>
<name>A0ABU2MJ97_9ACTN</name>
<evidence type="ECO:0000256" key="6">
    <source>
        <dbReference type="ARBA" id="ARBA00022777"/>
    </source>
</evidence>
<dbReference type="Gene3D" id="1.20.5.1930">
    <property type="match status" value="1"/>
</dbReference>
<feature type="transmembrane region" description="Helical" evidence="9">
    <location>
        <begin position="82"/>
        <end position="108"/>
    </location>
</feature>
<dbReference type="InterPro" id="IPR003594">
    <property type="entry name" value="HATPase_dom"/>
</dbReference>
<comment type="caution">
    <text evidence="11">The sequence shown here is derived from an EMBL/GenBank/DDBJ whole genome shotgun (WGS) entry which is preliminary data.</text>
</comment>
<dbReference type="GO" id="GO:0016301">
    <property type="term" value="F:kinase activity"/>
    <property type="evidence" value="ECO:0007669"/>
    <property type="project" value="UniProtKB-KW"/>
</dbReference>
<evidence type="ECO:0000259" key="10">
    <source>
        <dbReference type="SMART" id="SM00387"/>
    </source>
</evidence>
<keyword evidence="9" id="KW-0812">Transmembrane</keyword>
<sequence length="364" mass="38666">MRKMLRRWLRMATGLALGVPTAAMDLGALALAALARRPGSAVALRTAGLERARVARFLGGDPPAPAPVPPRAAVLGYLAVRWLLGALGALVLLSVLIGAAYFSILLWLWFVVEHWLANMLAGIGGLFLLFLSAYAVQAVAALETTLVRHFFGPSRRDALERRIEELAVSRAGVVQAVHDERRRIERDLHDGVQQRLVALGMLLGRARRRGDGDGDLLTQAHQQARQALSELREVAWRVYPTVLDEAGLRAALEAVAERCPLPVRLDYRLPAEPDPAVAAVAYFVVSEAVTNAVKHSGARTVSVRLAPGDEALTLTVTDDGAGGADPTGGGLLGLARRAAALDGTLRVDSPPGGPTTITAELPCA</sequence>
<accession>A0ABU2MJ97</accession>
<evidence type="ECO:0000256" key="8">
    <source>
        <dbReference type="ARBA" id="ARBA00023012"/>
    </source>
</evidence>
<evidence type="ECO:0000256" key="4">
    <source>
        <dbReference type="ARBA" id="ARBA00022679"/>
    </source>
</evidence>
<dbReference type="CDD" id="cd16917">
    <property type="entry name" value="HATPase_UhpB-NarQ-NarX-like"/>
    <property type="match status" value="1"/>
</dbReference>
<evidence type="ECO:0000313" key="11">
    <source>
        <dbReference type="EMBL" id="MDT0341551.1"/>
    </source>
</evidence>
<evidence type="ECO:0000256" key="5">
    <source>
        <dbReference type="ARBA" id="ARBA00022741"/>
    </source>
</evidence>
<dbReference type="RefSeq" id="WP_311702678.1">
    <property type="nucleotide sequence ID" value="NZ_JAVREL010000001.1"/>
</dbReference>
<feature type="transmembrane region" description="Helical" evidence="9">
    <location>
        <begin position="115"/>
        <end position="136"/>
    </location>
</feature>
<feature type="domain" description="Histidine kinase/HSP90-like ATPase" evidence="10">
    <location>
        <begin position="276"/>
        <end position="364"/>
    </location>
</feature>
<dbReference type="EC" id="2.7.13.3" evidence="2"/>
<protein>
    <recommendedName>
        <fullName evidence="2">histidine kinase</fullName>
        <ecNumber evidence="2">2.7.13.3</ecNumber>
    </recommendedName>
</protein>
<dbReference type="PANTHER" id="PTHR24421:SF10">
    <property type="entry name" value="NITRATE_NITRITE SENSOR PROTEIN NARQ"/>
    <property type="match status" value="1"/>
</dbReference>
<comment type="catalytic activity">
    <reaction evidence="1">
        <text>ATP + protein L-histidine = ADP + protein N-phospho-L-histidine.</text>
        <dbReference type="EC" id="2.7.13.3"/>
    </reaction>
</comment>
<keyword evidence="5" id="KW-0547">Nucleotide-binding</keyword>
<dbReference type="SUPFAM" id="SSF55874">
    <property type="entry name" value="ATPase domain of HSP90 chaperone/DNA topoisomerase II/histidine kinase"/>
    <property type="match status" value="1"/>
</dbReference>